<feature type="transmembrane region" description="Helical" evidence="7">
    <location>
        <begin position="93"/>
        <end position="112"/>
    </location>
</feature>
<feature type="transmembrane region" description="Helical" evidence="7">
    <location>
        <begin position="69"/>
        <end position="87"/>
    </location>
</feature>
<comment type="caution">
    <text evidence="8">The sequence shown here is derived from an EMBL/GenBank/DDBJ whole genome shotgun (WGS) entry which is preliminary data.</text>
</comment>
<evidence type="ECO:0000313" key="9">
    <source>
        <dbReference type="Proteomes" id="UP001207742"/>
    </source>
</evidence>
<feature type="transmembrane region" description="Helical" evidence="7">
    <location>
        <begin position="239"/>
        <end position="256"/>
    </location>
</feature>
<evidence type="ECO:0000256" key="3">
    <source>
        <dbReference type="ARBA" id="ARBA00022475"/>
    </source>
</evidence>
<protein>
    <submittedName>
        <fullName evidence="8">Urea transporter</fullName>
    </submittedName>
</protein>
<comment type="subcellular location">
    <subcellularLocation>
        <location evidence="1">Cell membrane</location>
        <topology evidence="1">Multi-pass membrane protein</topology>
    </subcellularLocation>
</comment>
<evidence type="ECO:0000256" key="2">
    <source>
        <dbReference type="ARBA" id="ARBA00005914"/>
    </source>
</evidence>
<keyword evidence="5 7" id="KW-1133">Transmembrane helix</keyword>
<dbReference type="InterPro" id="IPR004937">
    <property type="entry name" value="Urea_transporter"/>
</dbReference>
<organism evidence="8 9">
    <name type="scientific">Chitinophaga nivalis</name>
    <dbReference type="NCBI Taxonomy" id="2991709"/>
    <lineage>
        <taxon>Bacteria</taxon>
        <taxon>Pseudomonadati</taxon>
        <taxon>Bacteroidota</taxon>
        <taxon>Chitinophagia</taxon>
        <taxon>Chitinophagales</taxon>
        <taxon>Chitinophagaceae</taxon>
        <taxon>Chitinophaga</taxon>
    </lineage>
</organism>
<feature type="transmembrane region" description="Helical" evidence="7">
    <location>
        <begin position="214"/>
        <end position="232"/>
    </location>
</feature>
<feature type="transmembrane region" description="Helical" evidence="7">
    <location>
        <begin position="262"/>
        <end position="281"/>
    </location>
</feature>
<name>A0ABT3IGF6_9BACT</name>
<feature type="transmembrane region" description="Helical" evidence="7">
    <location>
        <begin position="189"/>
        <end position="208"/>
    </location>
</feature>
<dbReference type="Pfam" id="PF03253">
    <property type="entry name" value="UT"/>
    <property type="match status" value="1"/>
</dbReference>
<dbReference type="RefSeq" id="WP_264727979.1">
    <property type="nucleotide sequence ID" value="NZ_JAPDNR010000001.1"/>
</dbReference>
<dbReference type="PIRSF" id="PIRSF016502">
    <property type="entry name" value="Urea_transporter"/>
    <property type="match status" value="1"/>
</dbReference>
<reference evidence="8 9" key="1">
    <citation type="submission" date="2022-10" db="EMBL/GenBank/DDBJ databases">
        <title>Chitinophaga nivalis PC15 sp. nov., isolated from Pyeongchang county, South Korea.</title>
        <authorList>
            <person name="Trinh H.N."/>
        </authorList>
    </citation>
    <scope>NUCLEOTIDE SEQUENCE [LARGE SCALE GENOMIC DNA]</scope>
    <source>
        <strain evidence="8 9">PC14</strain>
    </source>
</reference>
<dbReference type="PANTHER" id="PTHR10464:SF4">
    <property type="entry name" value="UREA TRANSPORTER"/>
    <property type="match status" value="1"/>
</dbReference>
<dbReference type="PANTHER" id="PTHR10464">
    <property type="entry name" value="UREA TRANSPORTER"/>
    <property type="match status" value="1"/>
</dbReference>
<dbReference type="Gene3D" id="1.10.3430.10">
    <property type="entry name" value="Ammonium transporter AmtB like domains"/>
    <property type="match status" value="1"/>
</dbReference>
<feature type="transmembrane region" description="Helical" evidence="7">
    <location>
        <begin position="166"/>
        <end position="184"/>
    </location>
</feature>
<keyword evidence="6 7" id="KW-0472">Membrane</keyword>
<keyword evidence="3" id="KW-1003">Cell membrane</keyword>
<evidence type="ECO:0000256" key="4">
    <source>
        <dbReference type="ARBA" id="ARBA00022692"/>
    </source>
</evidence>
<keyword evidence="4 7" id="KW-0812">Transmembrane</keyword>
<comment type="similarity">
    <text evidence="2">Belongs to the urea transporter family.</text>
</comment>
<feature type="transmembrane region" description="Helical" evidence="7">
    <location>
        <begin position="29"/>
        <end position="57"/>
    </location>
</feature>
<dbReference type="InterPro" id="IPR029020">
    <property type="entry name" value="Ammonium/urea_transptr"/>
</dbReference>
<evidence type="ECO:0000256" key="1">
    <source>
        <dbReference type="ARBA" id="ARBA00004651"/>
    </source>
</evidence>
<dbReference type="EMBL" id="JAPDNS010000001">
    <property type="protein sequence ID" value="MCW3483043.1"/>
    <property type="molecule type" value="Genomic_DNA"/>
</dbReference>
<evidence type="ECO:0000256" key="6">
    <source>
        <dbReference type="ARBA" id="ARBA00023136"/>
    </source>
</evidence>
<evidence type="ECO:0000256" key="7">
    <source>
        <dbReference type="SAM" id="Phobius"/>
    </source>
</evidence>
<evidence type="ECO:0000313" key="8">
    <source>
        <dbReference type="EMBL" id="MCW3483043.1"/>
    </source>
</evidence>
<feature type="transmembrane region" description="Helical" evidence="7">
    <location>
        <begin position="119"/>
        <end position="138"/>
    </location>
</feature>
<evidence type="ECO:0000256" key="5">
    <source>
        <dbReference type="ARBA" id="ARBA00022989"/>
    </source>
</evidence>
<keyword evidence="9" id="KW-1185">Reference proteome</keyword>
<accession>A0ABT3IGF6</accession>
<proteinExistence type="inferred from homology"/>
<dbReference type="Proteomes" id="UP001207742">
    <property type="component" value="Unassembled WGS sequence"/>
</dbReference>
<sequence length="287" mass="31086">MNERTLFPGASFLRGVGQIMLQSNAWTGLLFLVGIFYDSTIMGLGALLAVVTGTLTAKLLRYDPEAINAGLYGFSATLVGVALTFYFQPVAVIWVAIVVGAILATVLQHRLITWNIPGFTFPFIVVTWICLYLFHHVWVVKDSADIVASLPVNDDFTLSTHGFGEVIFQGSVLAGLIFFIAVFINAPVAALYGVVGSILGAFISLQFAEPVPDIHMGLFSFNAVLCAIAFSGNKPRDGIFVLLSVVLSVLIDIQLLKMNLSVLTFPFVAASWITLLVKRLLPASWLV</sequence>
<gene>
    <name evidence="8" type="ORF">OL497_04025</name>
</gene>